<reference evidence="1" key="1">
    <citation type="submission" date="2023-10" db="EMBL/GenBank/DDBJ databases">
        <authorList>
            <person name="Chen Y."/>
            <person name="Shah S."/>
            <person name="Dougan E. K."/>
            <person name="Thang M."/>
            <person name="Chan C."/>
        </authorList>
    </citation>
    <scope>NUCLEOTIDE SEQUENCE [LARGE SCALE GENOMIC DNA]</scope>
</reference>
<name>A0ABN9V7Q0_9DINO</name>
<evidence type="ECO:0000313" key="1">
    <source>
        <dbReference type="EMBL" id="CAK0868953.1"/>
    </source>
</evidence>
<gene>
    <name evidence="1" type="ORF">PCOR1329_LOCUS55461</name>
</gene>
<organism evidence="1 2">
    <name type="scientific">Prorocentrum cordatum</name>
    <dbReference type="NCBI Taxonomy" id="2364126"/>
    <lineage>
        <taxon>Eukaryota</taxon>
        <taxon>Sar</taxon>
        <taxon>Alveolata</taxon>
        <taxon>Dinophyceae</taxon>
        <taxon>Prorocentrales</taxon>
        <taxon>Prorocentraceae</taxon>
        <taxon>Prorocentrum</taxon>
    </lineage>
</organism>
<dbReference type="EMBL" id="CAUYUJ010016801">
    <property type="protein sequence ID" value="CAK0868953.1"/>
    <property type="molecule type" value="Genomic_DNA"/>
</dbReference>
<dbReference type="Proteomes" id="UP001189429">
    <property type="component" value="Unassembled WGS sequence"/>
</dbReference>
<keyword evidence="2" id="KW-1185">Reference proteome</keyword>
<sequence length="104" mass="11630">MCLNASVRDGDVEAALEKALNETVNARPALAEAAECFDTITTFKTRWDVAKRPLNIALKLYPVKSLPLLGRMTSDPDYRVRLTTTNTWVKAARALRKRDLPTGR</sequence>
<protein>
    <submittedName>
        <fullName evidence="1">Uncharacterized protein</fullName>
    </submittedName>
</protein>
<proteinExistence type="predicted"/>
<accession>A0ABN9V7Q0</accession>
<comment type="caution">
    <text evidence="1">The sequence shown here is derived from an EMBL/GenBank/DDBJ whole genome shotgun (WGS) entry which is preliminary data.</text>
</comment>
<evidence type="ECO:0000313" key="2">
    <source>
        <dbReference type="Proteomes" id="UP001189429"/>
    </source>
</evidence>